<dbReference type="Pfam" id="PF00431">
    <property type="entry name" value="CUB"/>
    <property type="match status" value="1"/>
</dbReference>
<dbReference type="SUPFAM" id="SSF49854">
    <property type="entry name" value="Spermadhesin, CUB domain"/>
    <property type="match status" value="1"/>
</dbReference>
<feature type="domain" description="Ig-like" evidence="7">
    <location>
        <begin position="591"/>
        <end position="692"/>
    </location>
</feature>
<dbReference type="CDD" id="cd00041">
    <property type="entry name" value="CUB"/>
    <property type="match status" value="1"/>
</dbReference>
<reference evidence="9 10" key="1">
    <citation type="submission" date="2010-05" db="EMBL/GenBank/DDBJ databases">
        <title>The Genome Sequence of Thecamonas trahens ATCC 50062.</title>
        <authorList>
            <consortium name="The Broad Institute Genome Sequencing Platform"/>
            <person name="Russ C."/>
            <person name="Cuomo C."/>
            <person name="Shea T."/>
            <person name="Young S.K."/>
            <person name="Zeng Q."/>
            <person name="Koehrsen M."/>
            <person name="Haas B."/>
            <person name="Borodovsky M."/>
            <person name="Guigo R."/>
            <person name="Alvarado L."/>
            <person name="Berlin A."/>
            <person name="Bochicchio J."/>
            <person name="Borenstein D."/>
            <person name="Chapman S."/>
            <person name="Chen Z."/>
            <person name="Freedman E."/>
            <person name="Gellesch M."/>
            <person name="Goldberg J."/>
            <person name="Griggs A."/>
            <person name="Gujja S."/>
            <person name="Heilman E."/>
            <person name="Heiman D."/>
            <person name="Hepburn T."/>
            <person name="Howarth C."/>
            <person name="Jen D."/>
            <person name="Larson L."/>
            <person name="Mehta T."/>
            <person name="Park D."/>
            <person name="Pearson M."/>
            <person name="Roberts A."/>
            <person name="Saif S."/>
            <person name="Shenoy N."/>
            <person name="Sisk P."/>
            <person name="Stolte C."/>
            <person name="Sykes S."/>
            <person name="Thomson T."/>
            <person name="Walk T."/>
            <person name="White J."/>
            <person name="Yandava C."/>
            <person name="Burger G."/>
            <person name="Gray M.W."/>
            <person name="Holland P.W.H."/>
            <person name="King N."/>
            <person name="Lang F.B.F."/>
            <person name="Roger A.J."/>
            <person name="Ruiz-Trillo I."/>
            <person name="Lander E."/>
            <person name="Nusbaum C."/>
        </authorList>
    </citation>
    <scope>NUCLEOTIDE SEQUENCE [LARGE SCALE GENOMIC DNA]</scope>
    <source>
        <strain evidence="9 10">ATCC 50062</strain>
    </source>
</reference>
<keyword evidence="3" id="KW-1015">Disulfide bond</keyword>
<feature type="domain" description="Sushi" evidence="8">
    <location>
        <begin position="705"/>
        <end position="764"/>
    </location>
</feature>
<evidence type="ECO:0000256" key="1">
    <source>
        <dbReference type="ARBA" id="ARBA00022729"/>
    </source>
</evidence>
<sequence>MSHSSLSSRGGHVGVGFVLLLIVISVVADKQAPSGERLFLCNVAQPFDAAFKLHPDSGVINKQYVFKGNKVWVYDAEYRSTSLEGTIASVFPGLPINNIDAAVSTNSGNMFYVFKGVNVYLFDIASGLKSGFPKTIASEFSGAFPNHIDAVQRGDLNKIYAYKGSQVFAYHELTGQLGGFPKAHNLGFSPDAAIQSPFQRLSISVDTYYFVGNMTHLVESNVEVPTSPFPICSSCSGTKVINSGTSGDIAPFVDLIYTNLQTCKWVLDFGIPGYLTVDFINLETEQDVDVVTLYDGPSTASDVLSVLSGSLMFSTTFTTSTEKALVEFTSDGSTVASGFDISYEFYAECPTLSSLSFGYWSPADFGYRGQEVSAICCEGYTLTAGSTTRICTPSGTWSGTDGQTCTPNPCSPDLVAPANGYVSATTGNTGDTSNFGCNAGYTLVGSPSRTCHPQGFWSNSNDQFCDPNPCSPPQLAPTNGVVSSTSGKTGETIIFSCNSGYTLGGSSSRTCQPSGTWSNLNDQVCTASSCSPPLTPPANGQVSCTTGTTNDICFYSCNQGYDLSGSASRTCQANQAWTGSDPTCNPAACSPNLSSPLYGSVSSASGVTGQTSTFSCNAGYTLSGDASRTCQATGSWSNADNQVCSPLPCPALNAPTNGAVSITSGSVGDVASYSCNAGYFLSGETSRTCQVNQVWSSMAPTCEPLSCTTLAPLTNGYALPGYSGRVGDTIAFGCNAGYTFSGSSTRTCSQSQIWSGGDDQSCSLTPDYCPAQTAPVDGSLTSLTRTVGGSATFSCDSGFTLVGSASRTCQSDGSWSGTLPICTQCSGNCATCEAGQPTNCNSCIGGYTIGDECVSKVDPWCPPLGPPTNGSLSAAPCGRKVDDTCGVASCNAGYFLVGPSSRVCQSSQAWSNLAWSCATCASQCATCDGTAGNCLTCAPGLVDPPSCATPVTCPSLSPPANGALSTSVNTSGTTVSVSCSAGFTLSGSSTLECGTSGVWSGPVDYVCTGLPCTPPLSPPSFGTVSAVNGTTGEVRSYACNQGYSLVGDPTQACQADGSWGGSAPSCSASSCTPTLTPPTNGAVSATTGVTGDAVSYSCNAGFSIVGAATVTCLTNSSWSAAAPLCAANPCTPALDRPVNGSVSQAEGVTGDVATFACNTGYLLIGQASRQCQTDGTWSGAGSPFCDVQQCPRLSVIQPPPANGLLTCDGASFGSTCTIICNTGYSPFGTTSRTCLTSLAWSGDSNVLCSDAQPLVTATSFRRLSRLLQAQSGSLASSSSAPTAGWHPLLPTILLSGWRLCRRRHYR</sequence>
<feature type="repeat" description="Hemopexin" evidence="4">
    <location>
        <begin position="145"/>
        <end position="191"/>
    </location>
</feature>
<evidence type="ECO:0000313" key="9">
    <source>
        <dbReference type="EMBL" id="KNC54883.1"/>
    </source>
</evidence>
<evidence type="ECO:0000256" key="4">
    <source>
        <dbReference type="PROSITE-ProRule" id="PRU01011"/>
    </source>
</evidence>
<dbReference type="RefSeq" id="XP_013753526.1">
    <property type="nucleotide sequence ID" value="XM_013898072.1"/>
</dbReference>
<dbReference type="Proteomes" id="UP000054408">
    <property type="component" value="Unassembled WGS sequence"/>
</dbReference>
<gene>
    <name evidence="9" type="ORF">AMSG_12362</name>
</gene>
<dbReference type="InterPro" id="IPR007110">
    <property type="entry name" value="Ig-like_dom"/>
</dbReference>
<dbReference type="InterPro" id="IPR000436">
    <property type="entry name" value="Sushi_SCR_CCP_dom"/>
</dbReference>
<dbReference type="SMART" id="SM00120">
    <property type="entry name" value="HX"/>
    <property type="match status" value="3"/>
</dbReference>
<evidence type="ECO:0000313" key="10">
    <source>
        <dbReference type="Proteomes" id="UP000054408"/>
    </source>
</evidence>
<dbReference type="SUPFAM" id="SSF50923">
    <property type="entry name" value="Hemopexin-like domain"/>
    <property type="match status" value="1"/>
</dbReference>
<organism evidence="9 10">
    <name type="scientific">Thecamonas trahens ATCC 50062</name>
    <dbReference type="NCBI Taxonomy" id="461836"/>
    <lineage>
        <taxon>Eukaryota</taxon>
        <taxon>Apusozoa</taxon>
        <taxon>Apusomonadida</taxon>
        <taxon>Apusomonadidae</taxon>
        <taxon>Thecamonas</taxon>
    </lineage>
</organism>
<dbReference type="InterPro" id="IPR000859">
    <property type="entry name" value="CUB_dom"/>
</dbReference>
<feature type="domain" description="Sushi" evidence="8">
    <location>
        <begin position="647"/>
        <end position="704"/>
    </location>
</feature>
<feature type="domain" description="Sushi" evidence="8">
    <location>
        <begin position="403"/>
        <end position="467"/>
    </location>
</feature>
<keyword evidence="2" id="KW-0677">Repeat</keyword>
<feature type="signal peptide" evidence="5">
    <location>
        <begin position="1"/>
        <end position="28"/>
    </location>
</feature>
<dbReference type="EMBL" id="GL349492">
    <property type="protein sequence ID" value="KNC54883.1"/>
    <property type="molecule type" value="Genomic_DNA"/>
</dbReference>
<feature type="domain" description="Sushi" evidence="8">
    <location>
        <begin position="859"/>
        <end position="919"/>
    </location>
</feature>
<dbReference type="STRING" id="461836.A0A0L0DTT0"/>
<dbReference type="PROSITE" id="PS50835">
    <property type="entry name" value="IG_LIKE"/>
    <property type="match status" value="1"/>
</dbReference>
<dbReference type="CDD" id="cd00033">
    <property type="entry name" value="CCP"/>
    <property type="match status" value="14"/>
</dbReference>
<dbReference type="SMART" id="SM00042">
    <property type="entry name" value="CUB"/>
    <property type="match status" value="1"/>
</dbReference>
<dbReference type="InterPro" id="IPR036375">
    <property type="entry name" value="Hemopexin-like_dom_sf"/>
</dbReference>
<dbReference type="Pfam" id="PF00084">
    <property type="entry name" value="Sushi"/>
    <property type="match status" value="13"/>
</dbReference>
<dbReference type="PROSITE" id="PS51642">
    <property type="entry name" value="HEMOPEXIN_2"/>
    <property type="match status" value="3"/>
</dbReference>
<feature type="domain" description="Sushi" evidence="8">
    <location>
        <begin position="1128"/>
        <end position="1187"/>
    </location>
</feature>
<dbReference type="Gene3D" id="2.110.10.10">
    <property type="entry name" value="Hemopexin-like domain"/>
    <property type="match status" value="1"/>
</dbReference>
<dbReference type="SMART" id="SM00261">
    <property type="entry name" value="FU"/>
    <property type="match status" value="2"/>
</dbReference>
<feature type="domain" description="Sushi" evidence="8">
    <location>
        <begin position="1069"/>
        <end position="1127"/>
    </location>
</feature>
<proteinExistence type="predicted"/>
<protein>
    <submittedName>
        <fullName evidence="9">Uncharacterized protein</fullName>
    </submittedName>
</protein>
<dbReference type="OrthoDB" id="10069199at2759"/>
<feature type="domain" description="Sushi" evidence="8">
    <location>
        <begin position="767"/>
        <end position="824"/>
    </location>
</feature>
<feature type="domain" description="Sushi" evidence="8">
    <location>
        <begin position="1010"/>
        <end position="1068"/>
    </location>
</feature>
<feature type="domain" description="Sushi" evidence="8">
    <location>
        <begin position="1188"/>
        <end position="1250"/>
    </location>
</feature>
<dbReference type="SMART" id="SM00032">
    <property type="entry name" value="CCP"/>
    <property type="match status" value="14"/>
</dbReference>
<dbReference type="InterPro" id="IPR035976">
    <property type="entry name" value="Sushi/SCR/CCP_sf"/>
</dbReference>
<keyword evidence="1 5" id="KW-0732">Signal</keyword>
<dbReference type="Gene3D" id="2.60.120.290">
    <property type="entry name" value="Spermadhesin, CUB domain"/>
    <property type="match status" value="1"/>
</dbReference>
<dbReference type="InterPro" id="IPR006212">
    <property type="entry name" value="Furin_repeat"/>
</dbReference>
<name>A0A0L0DTT0_THETB</name>
<feature type="repeat" description="Hemopexin" evidence="4">
    <location>
        <begin position="96"/>
        <end position="143"/>
    </location>
</feature>
<evidence type="ECO:0000259" key="8">
    <source>
        <dbReference type="PROSITE" id="PS50923"/>
    </source>
</evidence>
<dbReference type="OMA" id="EHATPEC"/>
<feature type="domain" description="CUB" evidence="6">
    <location>
        <begin position="235"/>
        <end position="346"/>
    </location>
</feature>
<evidence type="ECO:0000259" key="7">
    <source>
        <dbReference type="PROSITE" id="PS50835"/>
    </source>
</evidence>
<dbReference type="InterPro" id="IPR018487">
    <property type="entry name" value="Hemopexin-like_repeat"/>
</dbReference>
<dbReference type="InterPro" id="IPR051277">
    <property type="entry name" value="SEZ6_CSMD_C4BPB_Regulators"/>
</dbReference>
<keyword evidence="10" id="KW-1185">Reference proteome</keyword>
<dbReference type="PANTHER" id="PTHR45656">
    <property type="entry name" value="PROTEIN CBR-CLEC-78"/>
    <property type="match status" value="1"/>
</dbReference>
<feature type="domain" description="Sushi" evidence="8">
    <location>
        <begin position="468"/>
        <end position="527"/>
    </location>
</feature>
<feature type="domain" description="Sushi" evidence="8">
    <location>
        <begin position="587"/>
        <end position="646"/>
    </location>
</feature>
<dbReference type="PROSITE" id="PS50923">
    <property type="entry name" value="SUSHI"/>
    <property type="match status" value="13"/>
</dbReference>
<dbReference type="PROSITE" id="PS01180">
    <property type="entry name" value="CUB"/>
    <property type="match status" value="1"/>
</dbReference>
<evidence type="ECO:0000256" key="5">
    <source>
        <dbReference type="SAM" id="SignalP"/>
    </source>
</evidence>
<evidence type="ECO:0000256" key="2">
    <source>
        <dbReference type="ARBA" id="ARBA00022737"/>
    </source>
</evidence>
<feature type="chain" id="PRO_5005537779" evidence="5">
    <location>
        <begin position="29"/>
        <end position="1306"/>
    </location>
</feature>
<accession>A0A0L0DTT0</accession>
<dbReference type="eggNOG" id="KOG4297">
    <property type="taxonomic scope" value="Eukaryota"/>
</dbReference>
<dbReference type="Gene3D" id="2.10.70.10">
    <property type="entry name" value="Complement Module, domain 1"/>
    <property type="match status" value="14"/>
</dbReference>
<feature type="repeat" description="Hemopexin" evidence="4">
    <location>
        <begin position="44"/>
        <end position="94"/>
    </location>
</feature>
<evidence type="ECO:0000256" key="3">
    <source>
        <dbReference type="ARBA" id="ARBA00023157"/>
    </source>
</evidence>
<dbReference type="PANTHER" id="PTHR45656:SF4">
    <property type="entry name" value="PROTEIN CBR-CLEC-78"/>
    <property type="match status" value="1"/>
</dbReference>
<feature type="domain" description="Sushi" evidence="8">
    <location>
        <begin position="951"/>
        <end position="1009"/>
    </location>
</feature>
<dbReference type="SUPFAM" id="SSF57535">
    <property type="entry name" value="Complement control module/SCR domain"/>
    <property type="match status" value="14"/>
</dbReference>
<dbReference type="GeneID" id="25570276"/>
<dbReference type="InterPro" id="IPR035914">
    <property type="entry name" value="Sperma_CUB_dom_sf"/>
</dbReference>
<feature type="domain" description="Sushi" evidence="8">
    <location>
        <begin position="528"/>
        <end position="586"/>
    </location>
</feature>
<evidence type="ECO:0000259" key="6">
    <source>
        <dbReference type="PROSITE" id="PS01180"/>
    </source>
</evidence>